<feature type="region of interest" description="Disordered" evidence="1">
    <location>
        <begin position="809"/>
        <end position="849"/>
    </location>
</feature>
<evidence type="ECO:0000313" key="4">
    <source>
        <dbReference type="EMBL" id="GHP11440.1"/>
    </source>
</evidence>
<dbReference type="InterPro" id="IPR003864">
    <property type="entry name" value="CSC1/OSCA1-like_7TM"/>
</dbReference>
<dbReference type="Pfam" id="PF02714">
    <property type="entry name" value="RSN1_7TM"/>
    <property type="match status" value="2"/>
</dbReference>
<feature type="transmembrane region" description="Helical" evidence="2">
    <location>
        <begin position="680"/>
        <end position="708"/>
    </location>
</feature>
<dbReference type="Proteomes" id="UP000660262">
    <property type="component" value="Unassembled WGS sequence"/>
</dbReference>
<feature type="transmembrane region" description="Helical" evidence="2">
    <location>
        <begin position="163"/>
        <end position="182"/>
    </location>
</feature>
<evidence type="ECO:0000256" key="1">
    <source>
        <dbReference type="SAM" id="MobiDB-lite"/>
    </source>
</evidence>
<name>A0A830I054_9CHLO</name>
<dbReference type="EMBL" id="BNJQ01000034">
    <property type="protein sequence ID" value="GHP11440.1"/>
    <property type="molecule type" value="Genomic_DNA"/>
</dbReference>
<dbReference type="InterPro" id="IPR045122">
    <property type="entry name" value="Csc1-like"/>
</dbReference>
<proteinExistence type="predicted"/>
<keyword evidence="2" id="KW-0472">Membrane</keyword>
<dbReference type="PANTHER" id="PTHR13018:SF114">
    <property type="entry name" value="EXPRESSED PROTEIN"/>
    <property type="match status" value="1"/>
</dbReference>
<evidence type="ECO:0000259" key="3">
    <source>
        <dbReference type="Pfam" id="PF02714"/>
    </source>
</evidence>
<feature type="transmembrane region" description="Helical" evidence="2">
    <location>
        <begin position="450"/>
        <end position="472"/>
    </location>
</feature>
<feature type="transmembrane region" description="Helical" evidence="2">
    <location>
        <begin position="501"/>
        <end position="523"/>
    </location>
</feature>
<dbReference type="GO" id="GO:0005886">
    <property type="term" value="C:plasma membrane"/>
    <property type="evidence" value="ECO:0007669"/>
    <property type="project" value="TreeGrafter"/>
</dbReference>
<feature type="transmembrane region" description="Helical" evidence="2">
    <location>
        <begin position="400"/>
        <end position="430"/>
    </location>
</feature>
<dbReference type="GO" id="GO:0005227">
    <property type="term" value="F:calcium-activated cation channel activity"/>
    <property type="evidence" value="ECO:0007669"/>
    <property type="project" value="InterPro"/>
</dbReference>
<feature type="region of interest" description="Disordered" evidence="1">
    <location>
        <begin position="641"/>
        <end position="671"/>
    </location>
</feature>
<feature type="region of interest" description="Disordered" evidence="1">
    <location>
        <begin position="899"/>
        <end position="977"/>
    </location>
</feature>
<feature type="transmembrane region" description="Helical" evidence="2">
    <location>
        <begin position="574"/>
        <end position="598"/>
    </location>
</feature>
<accession>A0A830I054</accession>
<gene>
    <name evidence="4" type="ORF">PPROV_001016800</name>
</gene>
<feature type="transmembrane region" description="Helical" evidence="2">
    <location>
        <begin position="93"/>
        <end position="116"/>
    </location>
</feature>
<dbReference type="AlphaFoldDB" id="A0A830I054"/>
<dbReference type="PANTHER" id="PTHR13018">
    <property type="entry name" value="PROBABLE MEMBRANE PROTEIN DUF221-RELATED"/>
    <property type="match status" value="1"/>
</dbReference>
<feature type="compositionally biased region" description="Acidic residues" evidence="1">
    <location>
        <begin position="833"/>
        <end position="842"/>
    </location>
</feature>
<keyword evidence="2" id="KW-0812">Transmembrane</keyword>
<evidence type="ECO:0000256" key="2">
    <source>
        <dbReference type="SAM" id="Phobius"/>
    </source>
</evidence>
<keyword evidence="5" id="KW-1185">Reference proteome</keyword>
<feature type="compositionally biased region" description="Low complexity" evidence="1">
    <location>
        <begin position="922"/>
        <end position="931"/>
    </location>
</feature>
<keyword evidence="2" id="KW-1133">Transmembrane helix</keyword>
<feature type="domain" description="CSC1/OSCA1-like 7TM region" evidence="3">
    <location>
        <begin position="670"/>
        <end position="730"/>
    </location>
</feature>
<comment type="caution">
    <text evidence="4">The sequence shown here is derived from an EMBL/GenBank/DDBJ whole genome shotgun (WGS) entry which is preliminary data.</text>
</comment>
<feature type="compositionally biased region" description="Low complexity" evidence="1">
    <location>
        <begin position="660"/>
        <end position="671"/>
    </location>
</feature>
<feature type="compositionally biased region" description="Polar residues" evidence="1">
    <location>
        <begin position="967"/>
        <end position="977"/>
    </location>
</feature>
<feature type="transmembrane region" description="Helical" evidence="2">
    <location>
        <begin position="30"/>
        <end position="48"/>
    </location>
</feature>
<feature type="compositionally biased region" description="Basic residues" evidence="1">
    <location>
        <begin position="908"/>
        <end position="921"/>
    </location>
</feature>
<reference evidence="4" key="1">
    <citation type="submission" date="2020-10" db="EMBL/GenBank/DDBJ databases">
        <title>Unveiling of a novel bifunctional photoreceptor, Dualchrome1, isolated from a cosmopolitan green alga.</title>
        <authorList>
            <person name="Suzuki S."/>
            <person name="Kawachi M."/>
        </authorList>
    </citation>
    <scope>NUCLEOTIDE SEQUENCE</scope>
    <source>
        <strain evidence="4">NIES 2893</strain>
    </source>
</reference>
<sequence length="977" mass="107283">MSGPAPPLAPPPAPPPFIIVRIVGGSMGWHLLYCLLVFLAISLVFVLLRMPRQTPPRGIWTETARKPWRKLLAVYALSLPDIERLAGPKAFEYGLFQLAALRSLVACAIPALAVVLPVNVFGGSGGAYAVFSTPASHAARHSDIAVLGFAATSAQHVYAQSNLLWLHVIATAASGVVSLVVVRRAENDLVRGRGAPARQQQASGVVDATEDLCSRSLLLTHLPVGADAHVQRTHIRTLLRRHWFRTAPASVYVPANRQAVYHYTEASARANTALERAIAGERLGWGTCWGAGVNVARRRALRLSARLQHERDVVQESPKSTGMAFVVFRDAVACRRARRSLKQLTSRRRYGVGLAPPPPPDNIESSLRPLRWHVRQAPPPDGIRWRNVGRSQLTKLARRIVANGAVLLVLVVSFSPQVVFMSLGSVAIAGQKEDINGEWQVLVSWADTRGPFAAFLLHFLPNVLVLLVLYLLTPLLLRRASRFECHAIRTHEERVLVSRMFFFFVLNLVVLSALNRAAIYSILHNVSSCFFPGGDEGGGGGSSSGGGDDPKPDIPTCESFHTMLSDSFIPDSSLVLTAFLLTAAFVGVPLDALSWWSWPCEMVRRYRERRTEAAETAVPLLGRPRSRSDDVGAPPVAIPSSASSLEMSPAGGGSLEQQPSSSSSSSTTRRGSSFDYAASFAYSACIYAMAMWCAMVCPLALIPGIAYFSMRFVVDKYNFLVVYKSEAAVEAKAVASTDGRLAERGLNILRISIVLQSVALLVFLGMRGTPEQRFVAALMVVCHIAYFTLHRQYMPSRYVHNDDGNLDEEEMVQQQQQHQQLNPGSRRQRRRDDDDDDDDDDAERQGYGILGFEADESPLLWAGGAEEDDDALCPDETLYNTPDDSVVCRVEEPIIEAEDGREEEMVPRRHRRRSNGRRLSRLQRQQQQQQRTTTASDDRRGSGERPTTTATTTTTAANGNLVDLEESNTSSSQANLL</sequence>
<organism evidence="4 5">
    <name type="scientific">Pycnococcus provasolii</name>
    <dbReference type="NCBI Taxonomy" id="41880"/>
    <lineage>
        <taxon>Eukaryota</taxon>
        <taxon>Viridiplantae</taxon>
        <taxon>Chlorophyta</taxon>
        <taxon>Pseudoscourfieldiophyceae</taxon>
        <taxon>Pseudoscourfieldiales</taxon>
        <taxon>Pycnococcaceae</taxon>
        <taxon>Pycnococcus</taxon>
    </lineage>
</organism>
<protein>
    <recommendedName>
        <fullName evidence="3">CSC1/OSCA1-like 7TM region domain-containing protein</fullName>
    </recommendedName>
</protein>
<feature type="compositionally biased region" description="Low complexity" evidence="1">
    <location>
        <begin position="947"/>
        <end position="957"/>
    </location>
</feature>
<feature type="domain" description="CSC1/OSCA1-like 7TM region" evidence="3">
    <location>
        <begin position="426"/>
        <end position="612"/>
    </location>
</feature>
<evidence type="ECO:0000313" key="5">
    <source>
        <dbReference type="Proteomes" id="UP000660262"/>
    </source>
</evidence>